<accession>A0ABR9LI83</accession>
<gene>
    <name evidence="1" type="ORF">H4W30_007464</name>
</gene>
<dbReference type="EMBL" id="JADBEJ010000006">
    <property type="protein sequence ID" value="MBE1580383.1"/>
    <property type="molecule type" value="Genomic_DNA"/>
</dbReference>
<organism evidence="1 2">
    <name type="scientific">Amycolatopsis roodepoortensis</name>
    <dbReference type="NCBI Taxonomy" id="700274"/>
    <lineage>
        <taxon>Bacteria</taxon>
        <taxon>Bacillati</taxon>
        <taxon>Actinomycetota</taxon>
        <taxon>Actinomycetes</taxon>
        <taxon>Pseudonocardiales</taxon>
        <taxon>Pseudonocardiaceae</taxon>
        <taxon>Amycolatopsis</taxon>
    </lineage>
</organism>
<protein>
    <submittedName>
        <fullName evidence="1">Uncharacterized protein</fullName>
    </submittedName>
</protein>
<proteinExistence type="predicted"/>
<name>A0ABR9LI83_9PSEU</name>
<dbReference type="Proteomes" id="UP000656548">
    <property type="component" value="Unassembled WGS sequence"/>
</dbReference>
<evidence type="ECO:0000313" key="2">
    <source>
        <dbReference type="Proteomes" id="UP000656548"/>
    </source>
</evidence>
<sequence length="109" mass="12308">MNPRCTGRPNLHARQARIRPRVVPLRLRRGATTPNGRICGETDRETHFVPSAAVDGDDTAVTTLCGTRLERDQAEPAEHARGVPCTACYIQFLHVTDLDVPHQRDRREW</sequence>
<reference evidence="1 2" key="1">
    <citation type="submission" date="2020-10" db="EMBL/GenBank/DDBJ databases">
        <title>Sequencing the genomes of 1000 actinobacteria strains.</title>
        <authorList>
            <person name="Klenk H.-P."/>
        </authorList>
    </citation>
    <scope>NUCLEOTIDE SEQUENCE [LARGE SCALE GENOMIC DNA]</scope>
    <source>
        <strain evidence="1 2">DSM 46661</strain>
    </source>
</reference>
<dbReference type="RefSeq" id="WP_192746950.1">
    <property type="nucleotide sequence ID" value="NZ_JADBEJ010000006.1"/>
</dbReference>
<keyword evidence="2" id="KW-1185">Reference proteome</keyword>
<comment type="caution">
    <text evidence="1">The sequence shown here is derived from an EMBL/GenBank/DDBJ whole genome shotgun (WGS) entry which is preliminary data.</text>
</comment>
<evidence type="ECO:0000313" key="1">
    <source>
        <dbReference type="EMBL" id="MBE1580383.1"/>
    </source>
</evidence>